<dbReference type="PANTHER" id="PTHR43511">
    <property type="match status" value="1"/>
</dbReference>
<keyword evidence="7" id="KW-1185">Reference proteome</keyword>
<protein>
    <recommendedName>
        <fullName evidence="2">UTP--glucose-1-phosphate uridylyltransferase</fullName>
        <ecNumber evidence="2">2.7.7.9</ecNumber>
    </recommendedName>
</protein>
<reference evidence="6 7" key="1">
    <citation type="submission" date="2024-04" db="EMBL/GenBank/DDBJ databases">
        <authorList>
            <person name="Fracassetti M."/>
        </authorList>
    </citation>
    <scope>NUCLEOTIDE SEQUENCE [LARGE SCALE GENOMIC DNA]</scope>
</reference>
<dbReference type="InterPro" id="IPR016267">
    <property type="entry name" value="UDPGP_trans"/>
</dbReference>
<dbReference type="Proteomes" id="UP001497516">
    <property type="component" value="Chromosome 4"/>
</dbReference>
<comment type="catalytic activity">
    <reaction evidence="5">
        <text>alpha-D-glucose 1-phosphate + UTP + H(+) = UDP-alpha-D-glucose + diphosphate</text>
        <dbReference type="Rhea" id="RHEA:19889"/>
        <dbReference type="ChEBI" id="CHEBI:15378"/>
        <dbReference type="ChEBI" id="CHEBI:33019"/>
        <dbReference type="ChEBI" id="CHEBI:46398"/>
        <dbReference type="ChEBI" id="CHEBI:58601"/>
        <dbReference type="ChEBI" id="CHEBI:58885"/>
        <dbReference type="EC" id="2.7.7.9"/>
    </reaction>
</comment>
<dbReference type="SUPFAM" id="SSF53448">
    <property type="entry name" value="Nucleotide-diphospho-sugar transferases"/>
    <property type="match status" value="1"/>
</dbReference>
<evidence type="ECO:0000313" key="6">
    <source>
        <dbReference type="EMBL" id="CAL1384915.1"/>
    </source>
</evidence>
<gene>
    <name evidence="6" type="ORF">LTRI10_LOCUS26085</name>
</gene>
<evidence type="ECO:0000256" key="4">
    <source>
        <dbReference type="ARBA" id="ARBA00022695"/>
    </source>
</evidence>
<comment type="similarity">
    <text evidence="1">Belongs to the UDPGP type 1 family.</text>
</comment>
<dbReference type="EC" id="2.7.7.9" evidence="2"/>
<dbReference type="Pfam" id="PF01704">
    <property type="entry name" value="UDPGP"/>
    <property type="match status" value="1"/>
</dbReference>
<dbReference type="FunFam" id="2.160.10.10:FF:000001">
    <property type="entry name" value="UTP--glucose-1-phosphate uridylyltransferase"/>
    <property type="match status" value="1"/>
</dbReference>
<name>A0AAV2EG58_9ROSI</name>
<organism evidence="6 7">
    <name type="scientific">Linum trigynum</name>
    <dbReference type="NCBI Taxonomy" id="586398"/>
    <lineage>
        <taxon>Eukaryota</taxon>
        <taxon>Viridiplantae</taxon>
        <taxon>Streptophyta</taxon>
        <taxon>Embryophyta</taxon>
        <taxon>Tracheophyta</taxon>
        <taxon>Spermatophyta</taxon>
        <taxon>Magnoliopsida</taxon>
        <taxon>eudicotyledons</taxon>
        <taxon>Gunneridae</taxon>
        <taxon>Pentapetalae</taxon>
        <taxon>rosids</taxon>
        <taxon>fabids</taxon>
        <taxon>Malpighiales</taxon>
        <taxon>Linaceae</taxon>
        <taxon>Linum</taxon>
    </lineage>
</organism>
<evidence type="ECO:0000256" key="5">
    <source>
        <dbReference type="ARBA" id="ARBA00048128"/>
    </source>
</evidence>
<dbReference type="Gene3D" id="3.90.550.10">
    <property type="entry name" value="Spore Coat Polysaccharide Biosynthesis Protein SpsA, Chain A"/>
    <property type="match status" value="1"/>
</dbReference>
<evidence type="ECO:0000256" key="3">
    <source>
        <dbReference type="ARBA" id="ARBA00022679"/>
    </source>
</evidence>
<dbReference type="GO" id="GO:0003983">
    <property type="term" value="F:UTP:glucose-1-phosphate uridylyltransferase activity"/>
    <property type="evidence" value="ECO:0007669"/>
    <property type="project" value="UniProtKB-EC"/>
</dbReference>
<accession>A0AAV2EG58</accession>
<proteinExistence type="inferred from homology"/>
<dbReference type="EMBL" id="OZ034817">
    <property type="protein sequence ID" value="CAL1384915.1"/>
    <property type="molecule type" value="Genomic_DNA"/>
</dbReference>
<dbReference type="InterPro" id="IPR029044">
    <property type="entry name" value="Nucleotide-diphossugar_trans"/>
</dbReference>
<dbReference type="Gene3D" id="2.160.10.10">
    <property type="entry name" value="Hexapeptide repeat proteins"/>
    <property type="match status" value="1"/>
</dbReference>
<dbReference type="AlphaFoldDB" id="A0AAV2EG58"/>
<dbReference type="InterPro" id="IPR002618">
    <property type="entry name" value="UDPGP_fam"/>
</dbReference>
<keyword evidence="4" id="KW-0548">Nucleotidyltransferase</keyword>
<evidence type="ECO:0000256" key="1">
    <source>
        <dbReference type="ARBA" id="ARBA00010401"/>
    </source>
</evidence>
<evidence type="ECO:0000256" key="2">
    <source>
        <dbReference type="ARBA" id="ARBA00012415"/>
    </source>
</evidence>
<evidence type="ECO:0000313" key="7">
    <source>
        <dbReference type="Proteomes" id="UP001497516"/>
    </source>
</evidence>
<dbReference type="GO" id="GO:0006011">
    <property type="term" value="P:UDP-alpha-D-glucose metabolic process"/>
    <property type="evidence" value="ECO:0007669"/>
    <property type="project" value="InterPro"/>
</dbReference>
<keyword evidence="3" id="KW-0808">Transferase</keyword>
<sequence>MKRISSVTDEVLVVPYDSLAHIFHDSVETKRILDKLVVVKFNGTLGTAVGFNGPKSLVEVCDGLTSLDMIVNQIQTLNQKYGSDIPLVLINSGNTHDDTSKVLEKISRSNIDILPVQQGQQSAESSGLQETENKLHPSDQAAAFRSLINSGALDVLLVKGKEYVLVISSDNSAAVVDAKILNHLVLNKIEYCMEVTPTTSYYSTNPMANESEGKFQLTEIAEDASTHSMENFKLIDTKTLWVSLKAIKRLVDTNSLPVENLSISKEVEDNQPPQQENAADLPIWLFNQAIGINVPQSRFLQLNATSDLLRLKSDIYSAVDGSLLRNPARTNPLDPSIELGPEFEKIDDFKSRFHSIPSIVELDSLKVTGDVWFGTGVSLKGKVSIHAEPGTTLNIPNDTVIENKEINHPADI</sequence>